<keyword evidence="4" id="KW-1185">Reference proteome</keyword>
<name>A0A8H3WYJ2_GIGMA</name>
<evidence type="ECO:0000313" key="3">
    <source>
        <dbReference type="EMBL" id="KAF0382459.1"/>
    </source>
</evidence>
<dbReference type="EMBL" id="WTPW01002424">
    <property type="protein sequence ID" value="KAF0382459.1"/>
    <property type="molecule type" value="Genomic_DNA"/>
</dbReference>
<dbReference type="PANTHER" id="PTHR11895:SF67">
    <property type="entry name" value="AMIDASE DOMAIN-CONTAINING PROTEIN"/>
    <property type="match status" value="1"/>
</dbReference>
<protein>
    <submittedName>
        <fullName evidence="3">Amidase signature enzyme</fullName>
    </submittedName>
</protein>
<dbReference type="InterPro" id="IPR020556">
    <property type="entry name" value="Amidase_CS"/>
</dbReference>
<comment type="similarity">
    <text evidence="1">Belongs to the amidase family.</text>
</comment>
<dbReference type="Proteomes" id="UP000439903">
    <property type="component" value="Unassembled WGS sequence"/>
</dbReference>
<sequence length="580" mass="64379">MYDFIMSSRYNHNQETTHRSIIPCVASKLLVLVCDYVPGLSSYFFWNHEIDALKNRSFKEDMTITPLPLPKEVFGIEEPMKIDGLEIFDHKNKEYNPIPEKQKFLCARDFTEAYSARRITPTQVCEKLIDNINQSCSEACDPPLYGMYQYHQDDIMAQAEASTTRYIQEQSLGPLDGVPVAIKDELDVEGYETQLGTSFFNRGNPASRDAFLIKKLKDQGAIIIGKTNMGFGITTSNPNMHITRNPYNSDHYCGGSSGGSACVVSSGLCPIAIGCDAGGSIRIPSSFCGIYGLKPTYGRISSTGDFQLCNSVGVAGPMAACVDDLALTYYAVAGQDAEDPKTLFQPSPTLHGIHHTNTLSDLKIGIFSEWNKQVVDPAITYALQTFINEFKLRGAEFIEIDIPELEDARIAHLITVTSEFCTTMNGYKKYLHLLSPLNIVNIATYNNMNASDYIKAQHVRTRMMRNISVIFSGVNLILTPTCAITAPPICPRALKYSGIGEIDSSVTSNGMMYTHLANFIGIPAITIPAGYNDKDLPIGLQFMAKWYDEAMLLRIAKASEEILGCKRRKPSEKYWFGDLL</sequence>
<dbReference type="PROSITE" id="PS00571">
    <property type="entry name" value="AMIDASES"/>
    <property type="match status" value="1"/>
</dbReference>
<dbReference type="InterPro" id="IPR036928">
    <property type="entry name" value="AS_sf"/>
</dbReference>
<evidence type="ECO:0000256" key="1">
    <source>
        <dbReference type="ARBA" id="ARBA00009199"/>
    </source>
</evidence>
<comment type="caution">
    <text evidence="3">The sequence shown here is derived from an EMBL/GenBank/DDBJ whole genome shotgun (WGS) entry which is preliminary data.</text>
</comment>
<dbReference type="InterPro" id="IPR023631">
    <property type="entry name" value="Amidase_dom"/>
</dbReference>
<dbReference type="Gene3D" id="3.90.1300.10">
    <property type="entry name" value="Amidase signature (AS) domain"/>
    <property type="match status" value="1"/>
</dbReference>
<reference evidence="3 4" key="1">
    <citation type="journal article" date="2019" name="Environ. Microbiol.">
        <title>At the nexus of three kingdoms: the genome of the mycorrhizal fungus Gigaspora margarita provides insights into plant, endobacterial and fungal interactions.</title>
        <authorList>
            <person name="Venice F."/>
            <person name="Ghignone S."/>
            <person name="Salvioli di Fossalunga A."/>
            <person name="Amselem J."/>
            <person name="Novero M."/>
            <person name="Xianan X."/>
            <person name="Sedzielewska Toro K."/>
            <person name="Morin E."/>
            <person name="Lipzen A."/>
            <person name="Grigoriev I.V."/>
            <person name="Henrissat B."/>
            <person name="Martin F.M."/>
            <person name="Bonfante P."/>
        </authorList>
    </citation>
    <scope>NUCLEOTIDE SEQUENCE [LARGE SCALE GENOMIC DNA]</scope>
    <source>
        <strain evidence="3 4">BEG34</strain>
    </source>
</reference>
<dbReference type="SUPFAM" id="SSF75304">
    <property type="entry name" value="Amidase signature (AS) enzymes"/>
    <property type="match status" value="1"/>
</dbReference>
<dbReference type="AlphaFoldDB" id="A0A8H3WYJ2"/>
<accession>A0A8H3WYJ2</accession>
<gene>
    <name evidence="3" type="ORF">F8M41_011916</name>
</gene>
<organism evidence="3 4">
    <name type="scientific">Gigaspora margarita</name>
    <dbReference type="NCBI Taxonomy" id="4874"/>
    <lineage>
        <taxon>Eukaryota</taxon>
        <taxon>Fungi</taxon>
        <taxon>Fungi incertae sedis</taxon>
        <taxon>Mucoromycota</taxon>
        <taxon>Glomeromycotina</taxon>
        <taxon>Glomeromycetes</taxon>
        <taxon>Diversisporales</taxon>
        <taxon>Gigasporaceae</taxon>
        <taxon>Gigaspora</taxon>
    </lineage>
</organism>
<dbReference type="PANTHER" id="PTHR11895">
    <property type="entry name" value="TRANSAMIDASE"/>
    <property type="match status" value="1"/>
</dbReference>
<dbReference type="Pfam" id="PF01425">
    <property type="entry name" value="Amidase"/>
    <property type="match status" value="1"/>
</dbReference>
<dbReference type="GO" id="GO:0003824">
    <property type="term" value="F:catalytic activity"/>
    <property type="evidence" value="ECO:0007669"/>
    <property type="project" value="InterPro"/>
</dbReference>
<proteinExistence type="inferred from homology"/>
<evidence type="ECO:0000259" key="2">
    <source>
        <dbReference type="Pfam" id="PF01425"/>
    </source>
</evidence>
<dbReference type="OrthoDB" id="566138at2759"/>
<feature type="domain" description="Amidase" evidence="2">
    <location>
        <begin position="139"/>
        <end position="553"/>
    </location>
</feature>
<dbReference type="InterPro" id="IPR000120">
    <property type="entry name" value="Amidase"/>
</dbReference>
<evidence type="ECO:0000313" key="4">
    <source>
        <dbReference type="Proteomes" id="UP000439903"/>
    </source>
</evidence>